<dbReference type="Proteomes" id="UP000009374">
    <property type="component" value="Unassembled WGS sequence"/>
</dbReference>
<dbReference type="Gene3D" id="3.40.30.10">
    <property type="entry name" value="Glutaredoxin"/>
    <property type="match status" value="1"/>
</dbReference>
<protein>
    <recommendedName>
        <fullName evidence="3">DSBA oxidoreductase</fullName>
    </recommendedName>
</protein>
<keyword evidence="2" id="KW-1185">Reference proteome</keyword>
<dbReference type="Pfam" id="PF13743">
    <property type="entry name" value="Thioredoxin_5"/>
    <property type="match status" value="1"/>
</dbReference>
<name>C6I0C6_9BACT</name>
<evidence type="ECO:0008006" key="3">
    <source>
        <dbReference type="Google" id="ProtNLM"/>
    </source>
</evidence>
<dbReference type="EMBL" id="GG693887">
    <property type="protein sequence ID" value="EES51581.1"/>
    <property type="molecule type" value="Genomic_DNA"/>
</dbReference>
<evidence type="ECO:0000313" key="1">
    <source>
        <dbReference type="EMBL" id="EES51581.1"/>
    </source>
</evidence>
<gene>
    <name evidence="1" type="ORF">UBAL3_95680018</name>
</gene>
<dbReference type="InterPro" id="IPR036249">
    <property type="entry name" value="Thioredoxin-like_sf"/>
</dbReference>
<organism evidence="1 2">
    <name type="scientific">Leptospirillum ferrodiazotrophum</name>
    <dbReference type="NCBI Taxonomy" id="412449"/>
    <lineage>
        <taxon>Bacteria</taxon>
        <taxon>Pseudomonadati</taxon>
        <taxon>Nitrospirota</taxon>
        <taxon>Nitrospiria</taxon>
        <taxon>Nitrospirales</taxon>
        <taxon>Nitrospiraceae</taxon>
        <taxon>Leptospirillum</taxon>
    </lineage>
</organism>
<proteinExistence type="predicted"/>
<sequence length="213" mass="23653">MEAKLFAEWYTDPLCSWSYAAESAMETFRSHFGPRLAFTHRLLPLYRDLGHFLADHGLKSEAEFAPRILKVSRITGVPMSPRVWELGRAPESMEECCRFAKAALLTDPEKGHRLLARMRALAFVEGEPIGDLDLLQKEAGRLGLDGKELAERAQSAEVRTALQEDIEKGKSEGVTTRPTLILTNEGGDRVFIGGLRNPDLFILAGETLVAEDA</sequence>
<evidence type="ECO:0000313" key="2">
    <source>
        <dbReference type="Proteomes" id="UP000009374"/>
    </source>
</evidence>
<dbReference type="SUPFAM" id="SSF52833">
    <property type="entry name" value="Thioredoxin-like"/>
    <property type="match status" value="1"/>
</dbReference>
<dbReference type="AlphaFoldDB" id="C6I0C6"/>
<reference evidence="1 2" key="1">
    <citation type="journal article" date="2009" name="Appl. Environ. Microbiol.">
        <title>Community genomic and proteomic analyses of chemoautotrophic iron-oxidizing "Leptospirillum rubarum" (Group II) and "Leptospirillum ferrodiazotrophum" (Group III) bacteria in acid mine drainage biofilms.</title>
        <authorList>
            <person name="Goltsman D.S."/>
            <person name="Denef V.J."/>
            <person name="Singer S.W."/>
            <person name="VerBerkmoes N.C."/>
            <person name="Lefsrud M."/>
            <person name="Mueller R.S."/>
            <person name="Dick G.J."/>
            <person name="Sun C.L."/>
            <person name="Wheeler K.E."/>
            <person name="Zemla A."/>
            <person name="Baker B.J."/>
            <person name="Hauser L."/>
            <person name="Land M."/>
            <person name="Shah M.B."/>
            <person name="Thelen M.P."/>
            <person name="Hettich R.L."/>
            <person name="Banfield J.F."/>
        </authorList>
    </citation>
    <scope>NUCLEOTIDE SEQUENCE [LARGE SCALE GENOMIC DNA]</scope>
</reference>
<accession>C6I0C6</accession>